<gene>
    <name evidence="3" type="ORF">NCTC12204_02365</name>
</gene>
<evidence type="ECO:0000256" key="2">
    <source>
        <dbReference type="ARBA" id="ARBA00023287"/>
    </source>
</evidence>
<dbReference type="NCBIfam" id="NF041002">
    <property type="entry name" value="pilin_ComGF"/>
    <property type="match status" value="1"/>
</dbReference>
<dbReference type="InterPro" id="IPR012902">
    <property type="entry name" value="N_methyl_site"/>
</dbReference>
<protein>
    <submittedName>
        <fullName evidence="3">Competence protein ComGF</fullName>
    </submittedName>
</protein>
<dbReference type="GO" id="GO:0030420">
    <property type="term" value="P:establishment of competence for transformation"/>
    <property type="evidence" value="ECO:0007669"/>
    <property type="project" value="UniProtKB-KW"/>
</dbReference>
<accession>A0A449E9E0</accession>
<proteinExistence type="predicted"/>
<dbReference type="RefSeq" id="WP_010737075.1">
    <property type="nucleotide sequence ID" value="NZ_AP027299.1"/>
</dbReference>
<sequence length="144" mass="16939">MRLPKYQNKAAFTLIECLISLAILSAVLLSISLLITQTTKVEQYLQQKDQKEWLIFLAQFEEEIKKGKNVVIKDNRIYYEMEKKTYLFEQYHALIRKREVSGGHQPVLTQVKHWEVRDSTAAITFLIEFINGEKYEGIWTKPLS</sequence>
<dbReference type="NCBIfam" id="TIGR02532">
    <property type="entry name" value="IV_pilin_GFxxxE"/>
    <property type="match status" value="1"/>
</dbReference>
<dbReference type="Pfam" id="PF07963">
    <property type="entry name" value="N_methyl"/>
    <property type="match status" value="1"/>
</dbReference>
<dbReference type="Proteomes" id="UP000352698">
    <property type="component" value="Unassembled WGS sequence"/>
</dbReference>
<evidence type="ECO:0000256" key="1">
    <source>
        <dbReference type="ARBA" id="ARBA00004241"/>
    </source>
</evidence>
<comment type="caution">
    <text evidence="3">The sequence shown here is derived from an EMBL/GenBank/DDBJ whole genome shotgun (WGS) entry which is preliminary data.</text>
</comment>
<dbReference type="Pfam" id="PF15980">
    <property type="entry name" value="ComGF"/>
    <property type="match status" value="1"/>
</dbReference>
<organism evidence="3 4">
    <name type="scientific">Enterococcus hirae</name>
    <dbReference type="NCBI Taxonomy" id="1354"/>
    <lineage>
        <taxon>Bacteria</taxon>
        <taxon>Bacillati</taxon>
        <taxon>Bacillota</taxon>
        <taxon>Bacilli</taxon>
        <taxon>Lactobacillales</taxon>
        <taxon>Enterococcaceae</taxon>
        <taxon>Enterococcus</taxon>
    </lineage>
</organism>
<comment type="subcellular location">
    <subcellularLocation>
        <location evidence="1">Cell surface</location>
    </subcellularLocation>
</comment>
<dbReference type="AlphaFoldDB" id="A0A449E9E0"/>
<name>A0A449E9E0_ENTHR</name>
<dbReference type="EMBL" id="CABEEP010000001">
    <property type="protein sequence ID" value="VTQ68656.1"/>
    <property type="molecule type" value="Genomic_DNA"/>
</dbReference>
<keyword evidence="2" id="KW-0178">Competence</keyword>
<evidence type="ECO:0000313" key="4">
    <source>
        <dbReference type="Proteomes" id="UP000352698"/>
    </source>
</evidence>
<evidence type="ECO:0000313" key="3">
    <source>
        <dbReference type="EMBL" id="VTQ68656.1"/>
    </source>
</evidence>
<dbReference type="InterPro" id="IPR016977">
    <property type="entry name" value="ComGF"/>
</dbReference>
<dbReference type="GO" id="GO:0009986">
    <property type="term" value="C:cell surface"/>
    <property type="evidence" value="ECO:0007669"/>
    <property type="project" value="UniProtKB-SubCell"/>
</dbReference>
<reference evidence="3 4" key="1">
    <citation type="submission" date="2019-05" db="EMBL/GenBank/DDBJ databases">
        <authorList>
            <consortium name="Pathogen Informatics"/>
        </authorList>
    </citation>
    <scope>NUCLEOTIDE SEQUENCE [LARGE SCALE GENOMIC DNA]</scope>
    <source>
        <strain evidence="3 4">NCTC12204</strain>
    </source>
</reference>